<dbReference type="GO" id="GO:0022857">
    <property type="term" value="F:transmembrane transporter activity"/>
    <property type="evidence" value="ECO:0007669"/>
    <property type="project" value="InterPro"/>
</dbReference>
<dbReference type="Gene3D" id="1.20.1250.20">
    <property type="entry name" value="MFS general substrate transporter like domains"/>
    <property type="match status" value="2"/>
</dbReference>
<feature type="compositionally biased region" description="Low complexity" evidence="6">
    <location>
        <begin position="1"/>
        <end position="19"/>
    </location>
</feature>
<dbReference type="EMBL" id="MWWR01000007">
    <property type="protein sequence ID" value="OZG51648.1"/>
    <property type="molecule type" value="Genomic_DNA"/>
</dbReference>
<keyword evidence="4 7" id="KW-1133">Transmembrane helix</keyword>
<name>A0A261EXS5_9BIFI</name>
<evidence type="ECO:0000313" key="10">
    <source>
        <dbReference type="Proteomes" id="UP000216725"/>
    </source>
</evidence>
<evidence type="ECO:0000256" key="1">
    <source>
        <dbReference type="ARBA" id="ARBA00004651"/>
    </source>
</evidence>
<feature type="transmembrane region" description="Helical" evidence="7">
    <location>
        <begin position="257"/>
        <end position="277"/>
    </location>
</feature>
<protein>
    <submittedName>
        <fullName evidence="9">Permease of the major facilitator superfamily</fullName>
    </submittedName>
</protein>
<dbReference type="InterPro" id="IPR050189">
    <property type="entry name" value="MFS_Efflux_Transporters"/>
</dbReference>
<dbReference type="Proteomes" id="UP000216725">
    <property type="component" value="Unassembled WGS sequence"/>
</dbReference>
<sequence length="464" mass="48471">MSGETTRGGVTRSGVTSGELRSGEATSDEAIRGGARKHLRAAYCMWGLGMAGYIFAVTCRSSFSAIATDAAVHLNASSAALSSFVYLQLCVYAVMQIPAGALLDRFGARKLIAAGCLSLALGQGMLAFAPGIAAAVTGRAIVGLGDSLIFIPVVRLAASWFPVRRLPLINQLTGQIGGVGQIISVYPFAGLLHVAGWRAAFLSLSGIGVLIAAMVRLGVRDEPYWTPARGAGASGALDTAPARASLWSGMRRGVAQVLRSAGTWCAFCVHGCTWFSANALYLLWGVPFLETVEGVDYGTASGLLTFAMVMNVVWALTLGRFTSVHPVRGRAGAIVLSVTAQMVVWTIVLCAPGPMPVWFLVAFFAVLATGAPCANMALDYARETNAPQVMGTATGFSNTAGFIVSAIVLALIGVLLDAQGATTPALYTPHAMRLAMAVQYPFWIAGLAGFLVTVPRAWRLASRS</sequence>
<evidence type="ECO:0000259" key="8">
    <source>
        <dbReference type="PROSITE" id="PS50850"/>
    </source>
</evidence>
<feature type="transmembrane region" description="Helical" evidence="7">
    <location>
        <begin position="41"/>
        <end position="63"/>
    </location>
</feature>
<comment type="subcellular location">
    <subcellularLocation>
        <location evidence="1">Cell membrane</location>
        <topology evidence="1">Multi-pass membrane protein</topology>
    </subcellularLocation>
</comment>
<feature type="transmembrane region" description="Helical" evidence="7">
    <location>
        <begin position="297"/>
        <end position="319"/>
    </location>
</feature>
<dbReference type="Pfam" id="PF07690">
    <property type="entry name" value="MFS_1"/>
    <property type="match status" value="1"/>
</dbReference>
<feature type="transmembrane region" description="Helical" evidence="7">
    <location>
        <begin position="195"/>
        <end position="219"/>
    </location>
</feature>
<evidence type="ECO:0000313" key="9">
    <source>
        <dbReference type="EMBL" id="OZG51648.1"/>
    </source>
</evidence>
<keyword evidence="2" id="KW-1003">Cell membrane</keyword>
<dbReference type="InterPro" id="IPR020846">
    <property type="entry name" value="MFS_dom"/>
</dbReference>
<keyword evidence="10" id="KW-1185">Reference proteome</keyword>
<feature type="transmembrane region" description="Helical" evidence="7">
    <location>
        <begin position="440"/>
        <end position="458"/>
    </location>
</feature>
<evidence type="ECO:0000256" key="4">
    <source>
        <dbReference type="ARBA" id="ARBA00022989"/>
    </source>
</evidence>
<gene>
    <name evidence="9" type="ORF">PSRA_1045</name>
</gene>
<evidence type="ECO:0000256" key="3">
    <source>
        <dbReference type="ARBA" id="ARBA00022692"/>
    </source>
</evidence>
<evidence type="ECO:0000256" key="7">
    <source>
        <dbReference type="SAM" id="Phobius"/>
    </source>
</evidence>
<feature type="transmembrane region" description="Helical" evidence="7">
    <location>
        <begin position="357"/>
        <end position="378"/>
    </location>
</feature>
<evidence type="ECO:0000256" key="6">
    <source>
        <dbReference type="SAM" id="MobiDB-lite"/>
    </source>
</evidence>
<feature type="region of interest" description="Disordered" evidence="6">
    <location>
        <begin position="1"/>
        <end position="28"/>
    </location>
</feature>
<dbReference type="PANTHER" id="PTHR43124">
    <property type="entry name" value="PURINE EFFLUX PUMP PBUE"/>
    <property type="match status" value="1"/>
</dbReference>
<keyword evidence="3 7" id="KW-0812">Transmembrane</keyword>
<accession>A0A261EXS5</accession>
<feature type="transmembrane region" description="Helical" evidence="7">
    <location>
        <begin position="399"/>
        <end position="420"/>
    </location>
</feature>
<dbReference type="CDD" id="cd06174">
    <property type="entry name" value="MFS"/>
    <property type="match status" value="1"/>
</dbReference>
<dbReference type="GO" id="GO:0005886">
    <property type="term" value="C:plasma membrane"/>
    <property type="evidence" value="ECO:0007669"/>
    <property type="project" value="UniProtKB-SubCell"/>
</dbReference>
<proteinExistence type="predicted"/>
<evidence type="ECO:0000256" key="2">
    <source>
        <dbReference type="ARBA" id="ARBA00022475"/>
    </source>
</evidence>
<comment type="caution">
    <text evidence="9">The sequence shown here is derived from an EMBL/GenBank/DDBJ whole genome shotgun (WGS) entry which is preliminary data.</text>
</comment>
<organism evidence="9 10">
    <name type="scientific">Pseudoscardovia radai</name>
    <dbReference type="NCBI Taxonomy" id="987066"/>
    <lineage>
        <taxon>Bacteria</taxon>
        <taxon>Bacillati</taxon>
        <taxon>Actinomycetota</taxon>
        <taxon>Actinomycetes</taxon>
        <taxon>Bifidobacteriales</taxon>
        <taxon>Bifidobacteriaceae</taxon>
        <taxon>Pseudoscardovia</taxon>
    </lineage>
</organism>
<dbReference type="PROSITE" id="PS50850">
    <property type="entry name" value="MFS"/>
    <property type="match status" value="1"/>
</dbReference>
<dbReference type="PANTHER" id="PTHR43124:SF3">
    <property type="entry name" value="CHLORAMPHENICOL EFFLUX PUMP RV0191"/>
    <property type="match status" value="1"/>
</dbReference>
<dbReference type="InterPro" id="IPR011701">
    <property type="entry name" value="MFS"/>
</dbReference>
<feature type="transmembrane region" description="Helical" evidence="7">
    <location>
        <begin position="83"/>
        <end position="104"/>
    </location>
</feature>
<dbReference type="AlphaFoldDB" id="A0A261EXS5"/>
<dbReference type="InterPro" id="IPR036259">
    <property type="entry name" value="MFS_trans_sf"/>
</dbReference>
<feature type="transmembrane region" description="Helical" evidence="7">
    <location>
        <begin position="331"/>
        <end position="351"/>
    </location>
</feature>
<keyword evidence="5 7" id="KW-0472">Membrane</keyword>
<feature type="domain" description="Major facilitator superfamily (MFS) profile" evidence="8">
    <location>
        <begin position="44"/>
        <end position="458"/>
    </location>
</feature>
<reference evidence="9 10" key="1">
    <citation type="journal article" date="2017" name="BMC Genomics">
        <title>Comparative genomic and phylogenomic analyses of the Bifidobacteriaceae family.</title>
        <authorList>
            <person name="Lugli G.A."/>
            <person name="Milani C."/>
            <person name="Turroni F."/>
            <person name="Duranti S."/>
            <person name="Mancabelli L."/>
            <person name="Mangifesta M."/>
            <person name="Ferrario C."/>
            <person name="Modesto M."/>
            <person name="Mattarelli P."/>
            <person name="Jiri K."/>
            <person name="van Sinderen D."/>
            <person name="Ventura M."/>
        </authorList>
    </citation>
    <scope>NUCLEOTIDE SEQUENCE [LARGE SCALE GENOMIC DNA]</scope>
    <source>
        <strain evidence="9 10">DSM 24742</strain>
    </source>
</reference>
<evidence type="ECO:0000256" key="5">
    <source>
        <dbReference type="ARBA" id="ARBA00023136"/>
    </source>
</evidence>
<feature type="transmembrane region" description="Helical" evidence="7">
    <location>
        <begin position="111"/>
        <end position="134"/>
    </location>
</feature>
<dbReference type="SUPFAM" id="SSF103473">
    <property type="entry name" value="MFS general substrate transporter"/>
    <property type="match status" value="1"/>
</dbReference>